<proteinExistence type="predicted"/>
<dbReference type="AlphaFoldDB" id="A0A7C9A339"/>
<accession>A0A7C9A339</accession>
<reference evidence="1" key="2">
    <citation type="submission" date="2020-07" db="EMBL/GenBank/DDBJ databases">
        <authorList>
            <person name="Vera ALvarez R."/>
            <person name="Arias-Moreno D.M."/>
            <person name="Jimenez-Jacinto V."/>
            <person name="Jimenez-Bremont J.F."/>
            <person name="Swaminathan K."/>
            <person name="Moose S.P."/>
            <person name="Guerrero-Gonzalez M.L."/>
            <person name="Marino-Ramirez L."/>
            <person name="Landsman D."/>
            <person name="Rodriguez-Kessler M."/>
            <person name="Delgado-Sanchez P."/>
        </authorList>
    </citation>
    <scope>NUCLEOTIDE SEQUENCE</scope>
    <source>
        <tissue evidence="1">Cladode</tissue>
    </source>
</reference>
<protein>
    <submittedName>
        <fullName evidence="1">Uncharacterized protein</fullName>
    </submittedName>
</protein>
<dbReference type="EMBL" id="GISG01193086">
    <property type="protein sequence ID" value="MBA4656651.1"/>
    <property type="molecule type" value="Transcribed_RNA"/>
</dbReference>
<name>A0A7C9A339_OPUST</name>
<sequence length="127" mass="14294">MAFNNLNLFQLAALQASATLQTPLHTASMLLELSVDLLLLMILLGSSTKTPTSMLQIHRLKHLKFGSRIRERLLGFNLHPTSIFRGRQQLSLRICSPTLVILASMRRAWYNNHPICNSLACIHSSLM</sequence>
<evidence type="ECO:0000313" key="1">
    <source>
        <dbReference type="EMBL" id="MBA4656651.1"/>
    </source>
</evidence>
<organism evidence="1">
    <name type="scientific">Opuntia streptacantha</name>
    <name type="common">Prickly pear cactus</name>
    <name type="synonym">Opuntia cardona</name>
    <dbReference type="NCBI Taxonomy" id="393608"/>
    <lineage>
        <taxon>Eukaryota</taxon>
        <taxon>Viridiplantae</taxon>
        <taxon>Streptophyta</taxon>
        <taxon>Embryophyta</taxon>
        <taxon>Tracheophyta</taxon>
        <taxon>Spermatophyta</taxon>
        <taxon>Magnoliopsida</taxon>
        <taxon>eudicotyledons</taxon>
        <taxon>Gunneridae</taxon>
        <taxon>Pentapetalae</taxon>
        <taxon>Caryophyllales</taxon>
        <taxon>Cactineae</taxon>
        <taxon>Cactaceae</taxon>
        <taxon>Opuntioideae</taxon>
        <taxon>Opuntia</taxon>
    </lineage>
</organism>
<reference evidence="1" key="1">
    <citation type="journal article" date="2013" name="J. Plant Res.">
        <title>Effect of fungi and light on seed germination of three Opuntia species from semiarid lands of central Mexico.</title>
        <authorList>
            <person name="Delgado-Sanchez P."/>
            <person name="Jimenez-Bremont J.F."/>
            <person name="Guerrero-Gonzalez Mde L."/>
            <person name="Flores J."/>
        </authorList>
    </citation>
    <scope>NUCLEOTIDE SEQUENCE</scope>
    <source>
        <tissue evidence="1">Cladode</tissue>
    </source>
</reference>